<sequence length="518" mass="59338">MPFVIIENGQHLEIAWSDDENVQNIDANIFNESYDYITVEGQDNIEFTDYQIMIRTQSLGITGCTVDLSEIAGHIKYVSFNKCKCINSFSEVMCIKELHLYDVQLQVSKLTQLNVDQIYVKISDEAKFDYYNCCQLQGKLNSLTLINQQVDLNLLQGSWDSVHFENCEFIGQVNNNKFKVQSVDVVINEQNSENNQKYLENLECEYFSLSQQENNEQQHIELTMTNNNYQKQSMSAQLQQCVCNLSLIQGLWDLIVFHNCVLIGNSNTYKAKFANSINITLDQQCSQIDFSALYDVESTITIILYNINVDLSLVSKCKPFCLNLNNCSADFNQLAGNWSILIINNCIFNQTSIAISSGSIVAEKIIVFDFDSELISFLNSKVLEISNIKQPLLSFPNVNQLIIKQSELNICELNDSVQQLTLVKAKLIRFSILNLKNLQSIDLSSIQKYHTDFNTKQKIISYLQFQKKNKGTIKNLKRRAENHKNGVEKQQIFLNMLKAYLLNNLHKMVQGSIALSYE</sequence>
<evidence type="ECO:0000313" key="2">
    <source>
        <dbReference type="Proteomes" id="UP001642409"/>
    </source>
</evidence>
<evidence type="ECO:0000313" key="1">
    <source>
        <dbReference type="EMBL" id="CAL5997641.1"/>
    </source>
</evidence>
<proteinExistence type="predicted"/>
<gene>
    <name evidence="1" type="ORF">HINF_LOCUS15343</name>
</gene>
<comment type="caution">
    <text evidence="1">The sequence shown here is derived from an EMBL/GenBank/DDBJ whole genome shotgun (WGS) entry which is preliminary data.</text>
</comment>
<protein>
    <submittedName>
        <fullName evidence="1">Hypothetical_protein</fullName>
    </submittedName>
</protein>
<organism evidence="1 2">
    <name type="scientific">Hexamita inflata</name>
    <dbReference type="NCBI Taxonomy" id="28002"/>
    <lineage>
        <taxon>Eukaryota</taxon>
        <taxon>Metamonada</taxon>
        <taxon>Diplomonadida</taxon>
        <taxon>Hexamitidae</taxon>
        <taxon>Hexamitinae</taxon>
        <taxon>Hexamita</taxon>
    </lineage>
</organism>
<accession>A0ABP1HM87</accession>
<dbReference type="Proteomes" id="UP001642409">
    <property type="component" value="Unassembled WGS sequence"/>
</dbReference>
<name>A0ABP1HM87_9EUKA</name>
<reference evidence="1 2" key="1">
    <citation type="submission" date="2024-07" db="EMBL/GenBank/DDBJ databases">
        <authorList>
            <person name="Akdeniz Z."/>
        </authorList>
    </citation>
    <scope>NUCLEOTIDE SEQUENCE [LARGE SCALE GENOMIC DNA]</scope>
</reference>
<keyword evidence="2" id="KW-1185">Reference proteome</keyword>
<dbReference type="EMBL" id="CAXDID020000037">
    <property type="protein sequence ID" value="CAL5997641.1"/>
    <property type="molecule type" value="Genomic_DNA"/>
</dbReference>